<name>A0ABT6HSS4_9ACTN</name>
<feature type="compositionally biased region" description="Low complexity" evidence="1">
    <location>
        <begin position="257"/>
        <end position="271"/>
    </location>
</feature>
<sequence>MASSSDSLKQDACDLLTVSLDRCVADRATGTLHVAGAPGGTMHMRRGAVIAVESPGSPAVCTLLLRSGRIREDAWLAVLGTGTTPRDAVPALVAHGCLGAAELKVLARMAARDAVFAMAAGPVWGCRLDADAALPDAVLPDADPRDLLREAVWRRDALAALPIPVGPDRERFVPAPGVDMERERGPVSRERLRILRSANGRRSARDIAFVIGRGVYTVTVDMSRMLAEGLIEVVGGGPEPRSASGSRGPGAAPPRGAPTAAPSAAPAAPSREPLPRRSPGASGINEILPAVRPTGWTDFAWLRQGRRGLLRGSDSHDA</sequence>
<comment type="caution">
    <text evidence="2">The sequence shown here is derived from an EMBL/GenBank/DDBJ whole genome shotgun (WGS) entry which is preliminary data.</text>
</comment>
<proteinExistence type="predicted"/>
<gene>
    <name evidence="2" type="ORF">QCN29_23795</name>
</gene>
<accession>A0ABT6HSS4</accession>
<evidence type="ECO:0000256" key="1">
    <source>
        <dbReference type="SAM" id="MobiDB-lite"/>
    </source>
</evidence>
<reference evidence="2 3" key="1">
    <citation type="submission" date="2023-04" db="EMBL/GenBank/DDBJ databases">
        <title>Streptomyces chengmaiensis sp. nov. isolated from the stem of mangrove plant in Hainan.</title>
        <authorList>
            <person name="Huang X."/>
            <person name="Zhou S."/>
            <person name="Chu X."/>
            <person name="Xie Y."/>
            <person name="Lin Y."/>
        </authorList>
    </citation>
    <scope>NUCLEOTIDE SEQUENCE [LARGE SCALE GENOMIC DNA]</scope>
    <source>
        <strain evidence="2 3">HNM0663</strain>
    </source>
</reference>
<dbReference type="EMBL" id="JARWBG010000031">
    <property type="protein sequence ID" value="MDH2391746.1"/>
    <property type="molecule type" value="Genomic_DNA"/>
</dbReference>
<feature type="compositionally biased region" description="Low complexity" evidence="1">
    <location>
        <begin position="239"/>
        <end position="250"/>
    </location>
</feature>
<protein>
    <submittedName>
        <fullName evidence="2">MarR family transcriptional regulator</fullName>
    </submittedName>
</protein>
<dbReference type="RefSeq" id="WP_279930664.1">
    <property type="nucleotide sequence ID" value="NZ_JARWBG010000031.1"/>
</dbReference>
<evidence type="ECO:0000313" key="2">
    <source>
        <dbReference type="EMBL" id="MDH2391746.1"/>
    </source>
</evidence>
<feature type="region of interest" description="Disordered" evidence="1">
    <location>
        <begin position="237"/>
        <end position="289"/>
    </location>
</feature>
<dbReference type="Proteomes" id="UP001223144">
    <property type="component" value="Unassembled WGS sequence"/>
</dbReference>
<keyword evidence="3" id="KW-1185">Reference proteome</keyword>
<evidence type="ECO:0000313" key="3">
    <source>
        <dbReference type="Proteomes" id="UP001223144"/>
    </source>
</evidence>
<organism evidence="2 3">
    <name type="scientific">Streptomyces chengmaiensis</name>
    <dbReference type="NCBI Taxonomy" id="3040919"/>
    <lineage>
        <taxon>Bacteria</taxon>
        <taxon>Bacillati</taxon>
        <taxon>Actinomycetota</taxon>
        <taxon>Actinomycetes</taxon>
        <taxon>Kitasatosporales</taxon>
        <taxon>Streptomycetaceae</taxon>
        <taxon>Streptomyces</taxon>
    </lineage>
</organism>